<sequence>MSAARRSPEPLLSFSSAELRSAESTIVFDPKPLPADPDAPRKRWYHYVPVCVTVFLILVFHPSLLYVLVDFHLQTMHQPVIFMIHLLVTYTLTFMALSSLIVCVARDPGPANAPPSRLEGASGEGEEIGLTEALMPDHDFSSPARWCRKCWAPKGERTHHCSICGRCVLKMDHHCPWIGAKCIGHRTYPAFVHFLCSVSFLSLYVATLSIHALWYAFNNPFAVHEFTPVHELVLAFAGVAFTLIIGSFAAYHIYLSITNQTTIENITPFMLLRHLPPLPRSGHSLSDPPLEPELSFKQRRLVRTAHGRILVYDVGWRKNLSQVFGWTGKYGLLYRLWCGGASPGDGKNFPRNPRAEEMLAKLAKALVDADANQ</sequence>
<dbReference type="EC" id="2.3.1.225" evidence="10"/>
<dbReference type="Pfam" id="PF01529">
    <property type="entry name" value="DHHC"/>
    <property type="match status" value="1"/>
</dbReference>
<dbReference type="GO" id="GO:0019706">
    <property type="term" value="F:protein-cysteine S-palmitoyltransferase activity"/>
    <property type="evidence" value="ECO:0007669"/>
    <property type="project" value="UniProtKB-EC"/>
</dbReference>
<keyword evidence="13" id="KW-1185">Reference proteome</keyword>
<evidence type="ECO:0000256" key="1">
    <source>
        <dbReference type="ARBA" id="ARBA00004141"/>
    </source>
</evidence>
<feature type="transmembrane region" description="Helical" evidence="10">
    <location>
        <begin position="232"/>
        <end position="254"/>
    </location>
</feature>
<evidence type="ECO:0000256" key="7">
    <source>
        <dbReference type="ARBA" id="ARBA00023288"/>
    </source>
</evidence>
<gene>
    <name evidence="12" type="ORF">AAE3_LOCUS5080</name>
</gene>
<evidence type="ECO:0000256" key="9">
    <source>
        <dbReference type="ARBA" id="ARBA00048048"/>
    </source>
</evidence>
<organism evidence="12 13">
    <name type="scientific">Cyclocybe aegerita</name>
    <name type="common">Black poplar mushroom</name>
    <name type="synonym">Agrocybe aegerita</name>
    <dbReference type="NCBI Taxonomy" id="1973307"/>
    <lineage>
        <taxon>Eukaryota</taxon>
        <taxon>Fungi</taxon>
        <taxon>Dikarya</taxon>
        <taxon>Basidiomycota</taxon>
        <taxon>Agaricomycotina</taxon>
        <taxon>Agaricomycetes</taxon>
        <taxon>Agaricomycetidae</taxon>
        <taxon>Agaricales</taxon>
        <taxon>Agaricineae</taxon>
        <taxon>Bolbitiaceae</taxon>
        <taxon>Cyclocybe</taxon>
    </lineage>
</organism>
<dbReference type="PROSITE" id="PS50216">
    <property type="entry name" value="DHHC"/>
    <property type="match status" value="1"/>
</dbReference>
<comment type="caution">
    <text evidence="12">The sequence shown here is derived from an EMBL/GenBank/DDBJ whole genome shotgun (WGS) entry which is preliminary data.</text>
</comment>
<evidence type="ECO:0000256" key="2">
    <source>
        <dbReference type="ARBA" id="ARBA00022679"/>
    </source>
</evidence>
<dbReference type="GO" id="GO:0016020">
    <property type="term" value="C:membrane"/>
    <property type="evidence" value="ECO:0007669"/>
    <property type="project" value="UniProtKB-SubCell"/>
</dbReference>
<name>A0A8S0VUZ7_CYCAE</name>
<keyword evidence="2 10" id="KW-0808">Transferase</keyword>
<keyword evidence="6" id="KW-0564">Palmitate</keyword>
<dbReference type="PANTHER" id="PTHR12246">
    <property type="entry name" value="PALMITOYLTRANSFERASE ZDHHC16"/>
    <property type="match status" value="1"/>
</dbReference>
<dbReference type="AlphaFoldDB" id="A0A8S0VUZ7"/>
<reference evidence="12 13" key="1">
    <citation type="submission" date="2020-01" db="EMBL/GenBank/DDBJ databases">
        <authorList>
            <person name="Gupta K D."/>
        </authorList>
    </citation>
    <scope>NUCLEOTIDE SEQUENCE [LARGE SCALE GENOMIC DNA]</scope>
</reference>
<evidence type="ECO:0000256" key="4">
    <source>
        <dbReference type="ARBA" id="ARBA00022989"/>
    </source>
</evidence>
<comment type="subcellular location">
    <subcellularLocation>
        <location evidence="1">Membrane</location>
        <topology evidence="1">Multi-pass membrane protein</topology>
    </subcellularLocation>
</comment>
<keyword evidence="7" id="KW-0449">Lipoprotein</keyword>
<keyword evidence="8 10" id="KW-0012">Acyltransferase</keyword>
<comment type="domain">
    <text evidence="10">The DHHC domain is required for palmitoyltransferase activity.</text>
</comment>
<keyword evidence="5 10" id="KW-0472">Membrane</keyword>
<proteinExistence type="inferred from homology"/>
<keyword evidence="4 10" id="KW-1133">Transmembrane helix</keyword>
<evidence type="ECO:0000313" key="12">
    <source>
        <dbReference type="EMBL" id="CAA7262980.1"/>
    </source>
</evidence>
<dbReference type="Proteomes" id="UP000467700">
    <property type="component" value="Unassembled WGS sequence"/>
</dbReference>
<feature type="transmembrane region" description="Helical" evidence="10">
    <location>
        <begin position="47"/>
        <end position="69"/>
    </location>
</feature>
<dbReference type="OrthoDB" id="9909019at2759"/>
<comment type="catalytic activity">
    <reaction evidence="9 10">
        <text>L-cysteinyl-[protein] + hexadecanoyl-CoA = S-hexadecanoyl-L-cysteinyl-[protein] + CoA</text>
        <dbReference type="Rhea" id="RHEA:36683"/>
        <dbReference type="Rhea" id="RHEA-COMP:10131"/>
        <dbReference type="Rhea" id="RHEA-COMP:11032"/>
        <dbReference type="ChEBI" id="CHEBI:29950"/>
        <dbReference type="ChEBI" id="CHEBI:57287"/>
        <dbReference type="ChEBI" id="CHEBI:57379"/>
        <dbReference type="ChEBI" id="CHEBI:74151"/>
        <dbReference type="EC" id="2.3.1.225"/>
    </reaction>
</comment>
<evidence type="ECO:0000256" key="6">
    <source>
        <dbReference type="ARBA" id="ARBA00023139"/>
    </source>
</evidence>
<comment type="similarity">
    <text evidence="10">Belongs to the DHHC palmitoyltransferase family.</text>
</comment>
<evidence type="ECO:0000313" key="13">
    <source>
        <dbReference type="Proteomes" id="UP000467700"/>
    </source>
</evidence>
<feature type="transmembrane region" description="Helical" evidence="10">
    <location>
        <begin position="81"/>
        <end position="105"/>
    </location>
</feature>
<evidence type="ECO:0000256" key="5">
    <source>
        <dbReference type="ARBA" id="ARBA00023136"/>
    </source>
</evidence>
<dbReference type="InterPro" id="IPR039859">
    <property type="entry name" value="PFA4/ZDH16/20/ERF2-like"/>
</dbReference>
<accession>A0A8S0VUZ7</accession>
<feature type="transmembrane region" description="Helical" evidence="10">
    <location>
        <begin position="191"/>
        <end position="217"/>
    </location>
</feature>
<dbReference type="InterPro" id="IPR001594">
    <property type="entry name" value="Palmitoyltrfase_DHHC"/>
</dbReference>
<evidence type="ECO:0000256" key="10">
    <source>
        <dbReference type="RuleBase" id="RU079119"/>
    </source>
</evidence>
<evidence type="ECO:0000256" key="8">
    <source>
        <dbReference type="ARBA" id="ARBA00023315"/>
    </source>
</evidence>
<keyword evidence="3 10" id="KW-0812">Transmembrane</keyword>
<feature type="domain" description="Palmitoyltransferase DHHC" evidence="11">
    <location>
        <begin position="143"/>
        <end position="266"/>
    </location>
</feature>
<evidence type="ECO:0000259" key="11">
    <source>
        <dbReference type="Pfam" id="PF01529"/>
    </source>
</evidence>
<protein>
    <recommendedName>
        <fullName evidence="10">Palmitoyltransferase</fullName>
        <ecNumber evidence="10">2.3.1.225</ecNumber>
    </recommendedName>
</protein>
<dbReference type="EMBL" id="CACVBS010000037">
    <property type="protein sequence ID" value="CAA7262980.1"/>
    <property type="molecule type" value="Genomic_DNA"/>
</dbReference>
<evidence type="ECO:0000256" key="3">
    <source>
        <dbReference type="ARBA" id="ARBA00022692"/>
    </source>
</evidence>